<evidence type="ECO:0000313" key="18">
    <source>
        <dbReference type="Proteomes" id="UP001515480"/>
    </source>
</evidence>
<evidence type="ECO:0000256" key="2">
    <source>
        <dbReference type="ARBA" id="ARBA00005673"/>
    </source>
</evidence>
<evidence type="ECO:0000256" key="7">
    <source>
        <dbReference type="ARBA" id="ARBA00022833"/>
    </source>
</evidence>
<keyword evidence="18" id="KW-1185">Reference proteome</keyword>
<keyword evidence="7 9" id="KW-0862">Zinc</keyword>
<gene>
    <name evidence="17" type="ORF">AB1Y20_021062</name>
</gene>
<dbReference type="InterPro" id="IPR028077">
    <property type="entry name" value="UAE_UbL_dom"/>
</dbReference>
<keyword evidence="4 9" id="KW-0479">Metal-binding</keyword>
<feature type="binding site" evidence="11">
    <location>
        <begin position="24"/>
        <end position="29"/>
    </location>
    <ligand>
        <name>ATP</name>
        <dbReference type="ChEBI" id="CHEBI:30616"/>
    </ligand>
</feature>
<comment type="caution">
    <text evidence="17">The sequence shown here is derived from an EMBL/GenBank/DDBJ whole genome shotgun (WGS) entry which is preliminary data.</text>
</comment>
<feature type="active site" description="Glycyl thioester intermediate" evidence="10">
    <location>
        <position position="175"/>
    </location>
</feature>
<feature type="region of interest" description="Disordered" evidence="13">
    <location>
        <begin position="210"/>
        <end position="239"/>
    </location>
</feature>
<dbReference type="InterPro" id="IPR000594">
    <property type="entry name" value="ThiF_NAD_FAD-bd"/>
</dbReference>
<dbReference type="Pfam" id="PF10585">
    <property type="entry name" value="UBA_E1_SCCH"/>
    <property type="match status" value="1"/>
</dbReference>
<dbReference type="InterPro" id="IPR000011">
    <property type="entry name" value="UBQ/SUMO-activ_enz_E1-like"/>
</dbReference>
<accession>A0AB34JJB8</accession>
<keyword evidence="6 9" id="KW-0833">Ubl conjugation pathway</keyword>
<evidence type="ECO:0000256" key="10">
    <source>
        <dbReference type="PIRSR" id="PIRSR039133-1"/>
    </source>
</evidence>
<dbReference type="InterPro" id="IPR045886">
    <property type="entry name" value="ThiF/MoeB/HesA"/>
</dbReference>
<evidence type="ECO:0000313" key="17">
    <source>
        <dbReference type="EMBL" id="KAL1521397.1"/>
    </source>
</evidence>
<dbReference type="InterPro" id="IPR023318">
    <property type="entry name" value="Ub_act_enz_dom_a_sf"/>
</dbReference>
<dbReference type="FunFam" id="3.50.50.80:FF:000002">
    <property type="entry name" value="SUMO-activating enzyme subunit 2"/>
    <property type="match status" value="1"/>
</dbReference>
<dbReference type="InterPro" id="IPR030661">
    <property type="entry name" value="Uba2"/>
</dbReference>
<feature type="binding site" evidence="11">
    <location>
        <begin position="119"/>
        <end position="124"/>
    </location>
    <ligand>
        <name>ATP</name>
        <dbReference type="ChEBI" id="CHEBI:30616"/>
    </ligand>
</feature>
<evidence type="ECO:0000256" key="13">
    <source>
        <dbReference type="SAM" id="MobiDB-lite"/>
    </source>
</evidence>
<evidence type="ECO:0000256" key="4">
    <source>
        <dbReference type="ARBA" id="ARBA00022723"/>
    </source>
</evidence>
<dbReference type="GO" id="GO:0031510">
    <property type="term" value="C:SUMO activating enzyme complex"/>
    <property type="evidence" value="ECO:0007669"/>
    <property type="project" value="UniProtKB-UniRule"/>
</dbReference>
<dbReference type="SUPFAM" id="SSF69572">
    <property type="entry name" value="Activating enzymes of the ubiquitin-like proteins"/>
    <property type="match status" value="1"/>
</dbReference>
<dbReference type="GO" id="GO:0046872">
    <property type="term" value="F:metal ion binding"/>
    <property type="evidence" value="ECO:0007669"/>
    <property type="project" value="UniProtKB-KW"/>
</dbReference>
<dbReference type="InterPro" id="IPR035985">
    <property type="entry name" value="Ubiquitin-activating_enz"/>
</dbReference>
<dbReference type="GO" id="GO:0005737">
    <property type="term" value="C:cytoplasm"/>
    <property type="evidence" value="ECO:0007669"/>
    <property type="project" value="TreeGrafter"/>
</dbReference>
<dbReference type="AlphaFoldDB" id="A0AB34JJB8"/>
<feature type="domain" description="Ubiquitin-activating enzyme SCCH" evidence="15">
    <location>
        <begin position="318"/>
        <end position="358"/>
    </location>
</feature>
<feature type="binding site" evidence="11">
    <location>
        <position position="48"/>
    </location>
    <ligand>
        <name>ATP</name>
        <dbReference type="ChEBI" id="CHEBI:30616"/>
    </ligand>
</feature>
<feature type="binding site" evidence="12">
    <location>
        <position position="160"/>
    </location>
    <ligand>
        <name>Zn(2+)</name>
        <dbReference type="ChEBI" id="CHEBI:29105"/>
    </ligand>
</feature>
<evidence type="ECO:0000256" key="12">
    <source>
        <dbReference type="PIRSR" id="PIRSR039133-3"/>
    </source>
</evidence>
<sequence>MSRAATTLAITGCDVRGKKILVVGAGGIGCELVKNLVLSGFEKILMVDLDTIDYSNLNRQFLFRAKHVGRPKADVARESALEFPHDEGIEITSQHANIKSQAFTLDFFRSFSIVLNALDNVDARRHVNHACLLAGVPLIESGTQGYLGQVYVILKGKTQCYMCDPPAPPKTYPICTIRNHPDKPVHCIAWAKELLFKKLFAGEETDLVDATEAEGAEQEPSERAAAPPPERFQRQEDEDATSYARRVFATVFEVDVKRLLSMETLWKERAKPTAIDLSGLALPDAATLAEVEQRPWSIEECSAVFIETIRFILEERGSEVGSLSFDKDDPQALDFVTAAANLRASIFGIPRLSRWDVKEIAGNIIPAIATTNAIIAGFIVLEAFKVLAGRVDECKYAVCNRHLAGRKRDLLLNNTTLDPPRPDCTVCSGSPRKLTLDTTKWTVQALLETILRQHLSFQSPTIDCETLWGMHDQLCEGAVDEIDEEEAQKYERYLPLALSALPVPITSGTVLDLFDTSQDLSMKIMVEHRALSHEEAPLGFLLSEEAQEEAKEASHAVADAVKSAKRVRTEDDERDPAETAMKMRAKEDDADEIVLLD</sequence>
<dbReference type="GO" id="GO:0019948">
    <property type="term" value="F:SUMO activating enzyme activity"/>
    <property type="evidence" value="ECO:0007669"/>
    <property type="project" value="UniProtKB-UniRule"/>
</dbReference>
<dbReference type="GO" id="GO:0016925">
    <property type="term" value="P:protein sumoylation"/>
    <property type="evidence" value="ECO:0007669"/>
    <property type="project" value="UniProtKB-UniRule"/>
</dbReference>
<feature type="binding site" evidence="12">
    <location>
        <position position="424"/>
    </location>
    <ligand>
        <name>Zn(2+)</name>
        <dbReference type="ChEBI" id="CHEBI:29105"/>
    </ligand>
</feature>
<dbReference type="Proteomes" id="UP001515480">
    <property type="component" value="Unassembled WGS sequence"/>
</dbReference>
<dbReference type="PROSITE" id="PS51257">
    <property type="entry name" value="PROKAR_LIPOPROTEIN"/>
    <property type="match status" value="1"/>
</dbReference>
<dbReference type="InterPro" id="IPR019572">
    <property type="entry name" value="UBA_E1_SCCH"/>
</dbReference>
<dbReference type="Gene3D" id="3.10.290.20">
    <property type="entry name" value="Ubiquitin-like 2 activating enzyme e1b. Chain: B, domain 3"/>
    <property type="match status" value="1"/>
</dbReference>
<evidence type="ECO:0000256" key="9">
    <source>
        <dbReference type="PIRNR" id="PIRNR039133"/>
    </source>
</evidence>
<evidence type="ECO:0000256" key="1">
    <source>
        <dbReference type="ARBA" id="ARBA00004718"/>
    </source>
</evidence>
<dbReference type="PIRSF" id="PIRSF039133">
    <property type="entry name" value="SUMO_E1B"/>
    <property type="match status" value="1"/>
</dbReference>
<evidence type="ECO:0000256" key="6">
    <source>
        <dbReference type="ARBA" id="ARBA00022786"/>
    </source>
</evidence>
<dbReference type="GO" id="GO:0005524">
    <property type="term" value="F:ATP binding"/>
    <property type="evidence" value="ECO:0007669"/>
    <property type="project" value="UniProtKB-UniRule"/>
</dbReference>
<feature type="compositionally biased region" description="Acidic residues" evidence="13">
    <location>
        <begin position="588"/>
        <end position="597"/>
    </location>
</feature>
<dbReference type="EMBL" id="JBGBPQ010000007">
    <property type="protein sequence ID" value="KAL1521397.1"/>
    <property type="molecule type" value="Genomic_DNA"/>
</dbReference>
<evidence type="ECO:0000259" key="16">
    <source>
        <dbReference type="Pfam" id="PF14732"/>
    </source>
</evidence>
<dbReference type="InterPro" id="IPR042449">
    <property type="entry name" value="Ub-E1_IAD_1"/>
</dbReference>
<feature type="binding site" evidence="11">
    <location>
        <begin position="56"/>
        <end position="59"/>
    </location>
    <ligand>
        <name>ATP</name>
        <dbReference type="ChEBI" id="CHEBI:30616"/>
    </ligand>
</feature>
<feature type="binding site" evidence="12">
    <location>
        <position position="163"/>
    </location>
    <ligand>
        <name>Zn(2+)</name>
        <dbReference type="ChEBI" id="CHEBI:29105"/>
    </ligand>
</feature>
<keyword evidence="3" id="KW-0436">Ligase</keyword>
<evidence type="ECO:0000256" key="5">
    <source>
        <dbReference type="ARBA" id="ARBA00022741"/>
    </source>
</evidence>
<evidence type="ECO:0000259" key="14">
    <source>
        <dbReference type="Pfam" id="PF00899"/>
    </source>
</evidence>
<dbReference type="Pfam" id="PF00899">
    <property type="entry name" value="ThiF"/>
    <property type="match status" value="1"/>
</dbReference>
<comment type="pathway">
    <text evidence="1 9">Protein modification; protein sumoylation.</text>
</comment>
<evidence type="ECO:0000256" key="8">
    <source>
        <dbReference type="ARBA" id="ARBA00022840"/>
    </source>
</evidence>
<comment type="similarity">
    <text evidence="2 9">Belongs to the ubiquitin-activating E1 family.</text>
</comment>
<feature type="binding site" evidence="12">
    <location>
        <position position="427"/>
    </location>
    <ligand>
        <name>Zn(2+)</name>
        <dbReference type="ChEBI" id="CHEBI:29105"/>
    </ligand>
</feature>
<feature type="domain" description="Ubiquitin/SUMO-activating enzyme ubiquitin-like" evidence="16">
    <location>
        <begin position="434"/>
        <end position="529"/>
    </location>
</feature>
<feature type="compositionally biased region" description="Acidic residues" evidence="13">
    <location>
        <begin position="210"/>
        <end position="219"/>
    </location>
</feature>
<feature type="binding site" evidence="11">
    <location>
        <position position="72"/>
    </location>
    <ligand>
        <name>ATP</name>
        <dbReference type="ChEBI" id="CHEBI:30616"/>
    </ligand>
</feature>
<proteinExistence type="inferred from homology"/>
<feature type="region of interest" description="Disordered" evidence="13">
    <location>
        <begin position="551"/>
        <end position="597"/>
    </location>
</feature>
<organism evidence="17 18">
    <name type="scientific">Prymnesium parvum</name>
    <name type="common">Toxic golden alga</name>
    <dbReference type="NCBI Taxonomy" id="97485"/>
    <lineage>
        <taxon>Eukaryota</taxon>
        <taxon>Haptista</taxon>
        <taxon>Haptophyta</taxon>
        <taxon>Prymnesiophyceae</taxon>
        <taxon>Prymnesiales</taxon>
        <taxon>Prymnesiaceae</taxon>
        <taxon>Prymnesium</taxon>
    </lineage>
</organism>
<dbReference type="PANTHER" id="PTHR10953:SF5">
    <property type="entry name" value="SUMO-ACTIVATING ENZYME SUBUNIT 2"/>
    <property type="match status" value="1"/>
</dbReference>
<dbReference type="Gene3D" id="3.50.50.80">
    <property type="entry name" value="Ubiquitin-activating enzyme E1, inactive adenylation domain, subdomain 1"/>
    <property type="match status" value="1"/>
</dbReference>
<reference evidence="17 18" key="1">
    <citation type="journal article" date="2024" name="Science">
        <title>Giant polyketide synthase enzymes in the biosynthesis of giant marine polyether toxins.</title>
        <authorList>
            <person name="Fallon T.R."/>
            <person name="Shende V.V."/>
            <person name="Wierzbicki I.H."/>
            <person name="Pendleton A.L."/>
            <person name="Watervoot N.F."/>
            <person name="Auber R.P."/>
            <person name="Gonzalez D.J."/>
            <person name="Wisecaver J.H."/>
            <person name="Moore B.S."/>
        </authorList>
    </citation>
    <scope>NUCLEOTIDE SEQUENCE [LARGE SCALE GENOMIC DNA]</scope>
    <source>
        <strain evidence="17 18">12B1</strain>
    </source>
</reference>
<feature type="domain" description="THIF-type NAD/FAD binding fold" evidence="14">
    <location>
        <begin position="16"/>
        <end position="425"/>
    </location>
</feature>
<evidence type="ECO:0000256" key="11">
    <source>
        <dbReference type="PIRSR" id="PIRSR039133-2"/>
    </source>
</evidence>
<protein>
    <recommendedName>
        <fullName evidence="9">SUMO-activating enzyme subunit</fullName>
    </recommendedName>
</protein>
<evidence type="ECO:0000259" key="15">
    <source>
        <dbReference type="Pfam" id="PF10585"/>
    </source>
</evidence>
<evidence type="ECO:0000256" key="3">
    <source>
        <dbReference type="ARBA" id="ARBA00022598"/>
    </source>
</evidence>
<dbReference type="PANTHER" id="PTHR10953">
    <property type="entry name" value="UBIQUITIN-ACTIVATING ENZYME E1"/>
    <property type="match status" value="1"/>
</dbReference>
<dbReference type="Gene3D" id="1.10.10.520">
    <property type="entry name" value="Ubiquitin activating enzymes (Uba3). Chain: B, domain 2"/>
    <property type="match status" value="1"/>
</dbReference>
<dbReference type="PRINTS" id="PR01849">
    <property type="entry name" value="UBIQUITINACT"/>
</dbReference>
<keyword evidence="8 9" id="KW-0067">ATP-binding</keyword>
<dbReference type="Pfam" id="PF14732">
    <property type="entry name" value="UAE_UbL"/>
    <property type="match status" value="1"/>
</dbReference>
<keyword evidence="5 9" id="KW-0547">Nucleotide-binding</keyword>
<name>A0AB34JJB8_PRYPA</name>
<comment type="subunit">
    <text evidence="9">Heterodimer.</text>
</comment>